<dbReference type="EMBL" id="KQ981791">
    <property type="protein sequence ID" value="KYN35765.1"/>
    <property type="molecule type" value="Genomic_DNA"/>
</dbReference>
<feature type="compositionally biased region" description="Basic and acidic residues" evidence="1">
    <location>
        <begin position="104"/>
        <end position="136"/>
    </location>
</feature>
<dbReference type="Proteomes" id="UP000078541">
    <property type="component" value="Unassembled WGS sequence"/>
</dbReference>
<protein>
    <submittedName>
        <fullName evidence="2">Uncharacterized protein</fullName>
    </submittedName>
</protein>
<dbReference type="AlphaFoldDB" id="A0A151JUG1"/>
<name>A0A151JUG1_9HYME</name>
<evidence type="ECO:0000313" key="3">
    <source>
        <dbReference type="Proteomes" id="UP000078541"/>
    </source>
</evidence>
<proteinExistence type="predicted"/>
<accession>A0A151JUG1</accession>
<keyword evidence="3" id="KW-1185">Reference proteome</keyword>
<sequence length="182" mass="20188">MPARYLHGTPRTDSTHSAGAAFTHPRMYVQRAVSSRPPCPPLPIFSAHALGPSVGYERERLASLRSRAIRDVTIKVTSLPEYPAQTERRKLDRNPSPFQPQRSENQKLRKRSNDATANESKRASEQDTTRKDDGTKNDGTVGGFGEGNFVDATFPAGERCSLTGHRTERANLRCTCFMEAAK</sequence>
<feature type="region of interest" description="Disordered" evidence="1">
    <location>
        <begin position="80"/>
        <end position="147"/>
    </location>
</feature>
<evidence type="ECO:0000313" key="2">
    <source>
        <dbReference type="EMBL" id="KYN35765.1"/>
    </source>
</evidence>
<organism evidence="2 3">
    <name type="scientific">Trachymyrmex septentrionalis</name>
    <dbReference type="NCBI Taxonomy" id="34720"/>
    <lineage>
        <taxon>Eukaryota</taxon>
        <taxon>Metazoa</taxon>
        <taxon>Ecdysozoa</taxon>
        <taxon>Arthropoda</taxon>
        <taxon>Hexapoda</taxon>
        <taxon>Insecta</taxon>
        <taxon>Pterygota</taxon>
        <taxon>Neoptera</taxon>
        <taxon>Endopterygota</taxon>
        <taxon>Hymenoptera</taxon>
        <taxon>Apocrita</taxon>
        <taxon>Aculeata</taxon>
        <taxon>Formicoidea</taxon>
        <taxon>Formicidae</taxon>
        <taxon>Myrmicinae</taxon>
        <taxon>Trachymyrmex</taxon>
    </lineage>
</organism>
<evidence type="ECO:0000256" key="1">
    <source>
        <dbReference type="SAM" id="MobiDB-lite"/>
    </source>
</evidence>
<reference evidence="2 3" key="1">
    <citation type="submission" date="2016-03" db="EMBL/GenBank/DDBJ databases">
        <title>Trachymyrmex septentrionalis WGS genome.</title>
        <authorList>
            <person name="Nygaard S."/>
            <person name="Hu H."/>
            <person name="Boomsma J."/>
            <person name="Zhang G."/>
        </authorList>
    </citation>
    <scope>NUCLEOTIDE SEQUENCE [LARGE SCALE GENOMIC DNA]</scope>
    <source>
        <strain evidence="2">Tsep2-gDNA-1</strain>
        <tissue evidence="2">Whole body</tissue>
    </source>
</reference>
<gene>
    <name evidence="2" type="ORF">ALC56_09878</name>
</gene>
<feature type="region of interest" description="Disordered" evidence="1">
    <location>
        <begin position="1"/>
        <end position="21"/>
    </location>
</feature>